<evidence type="ECO:0000256" key="3">
    <source>
        <dbReference type="SAM" id="SignalP"/>
    </source>
</evidence>
<feature type="chain" id="PRO_5043315229" description="Aerolysin-like C-terminal domain-containing protein" evidence="3">
    <location>
        <begin position="31"/>
        <end position="560"/>
    </location>
</feature>
<dbReference type="EMBL" id="CAXITT010000278">
    <property type="protein sequence ID" value="CAL1537898.1"/>
    <property type="molecule type" value="Genomic_DNA"/>
</dbReference>
<dbReference type="CDD" id="cd20219">
    <property type="entry name" value="PFM_physalysin-1-like"/>
    <property type="match status" value="1"/>
</dbReference>
<keyword evidence="6" id="KW-1185">Reference proteome</keyword>
<gene>
    <name evidence="5" type="ORF">GSLYS_00011758001</name>
</gene>
<dbReference type="AlphaFoldDB" id="A0AAV2HUQ3"/>
<comment type="caution">
    <text evidence="5">The sequence shown here is derived from an EMBL/GenBank/DDBJ whole genome shotgun (WGS) entry which is preliminary data.</text>
</comment>
<protein>
    <recommendedName>
        <fullName evidence="4">Aerolysin-like C-terminal domain-containing protein</fullName>
    </recommendedName>
</protein>
<dbReference type="Gene3D" id="3.30.412.10">
    <property type="entry name" value="Proaerolysin, chain A, domain 2"/>
    <property type="match status" value="2"/>
</dbReference>
<dbReference type="SUPFAM" id="SSF56973">
    <property type="entry name" value="Aerolisin/ETX pore-forming domain"/>
    <property type="match status" value="1"/>
</dbReference>
<sequence length="560" mass="63690">MIHKVMSAEMTLSAIFMALIIHHQAMRVRGVTCTVSDWTTTFDNAGLSKCKDLNNAYISGFSRSSLGTPDTIDRLEGANCCQIDPVYQTTAYVVKYSDWSWTMTQNNRWSWCPQGFFLSGLSRSAGNQAKVNSIQQARCVKPSLHPYYYRSCYDESIEATFEAKGSVSCRDGYYVVGLYRGNCDELKCIDSLHCCQMALRPEELDSLAAVKNRIMDQTLQSLSYLAYYLGYAWCNGCRSPFIGEDFVKSGDTWLADTTGVCSGTRANERLKIKYDDWSFGVTSLIYDQQLVLAEVVAEVIDSGTFSNNGPDTSSMTITRAVEVARTIRHTKTSSWKVAAELGIELNYIFESTNIKFTYENSEVSETGDETENNNKFQVETTKELPAYSACDWKLILTKTKSSNGYKALVSTKFSVEFQGFLRYRDSYYGPDTNYHYDYRGKDTRPAFNYRFGKSGIPFYSALKRESSQNMYPWMWNDIVTTHGQAQEFIDYLNDESTYTIPLTGKFEDISGKNVFFQWNCPSNQTYQRVRRSAGDGERQRTESPNGMVKHIDKRNIKLKA</sequence>
<accession>A0AAV2HUQ3</accession>
<comment type="similarity">
    <text evidence="1">Belongs to the aerolysin family.</text>
</comment>
<dbReference type="InterPro" id="IPR055267">
    <property type="entry name" value="Aerolysin-like_C"/>
</dbReference>
<name>A0AAV2HUQ3_LYMST</name>
<reference evidence="5 6" key="1">
    <citation type="submission" date="2024-04" db="EMBL/GenBank/DDBJ databases">
        <authorList>
            <consortium name="Genoscope - CEA"/>
            <person name="William W."/>
        </authorList>
    </citation>
    <scope>NUCLEOTIDE SEQUENCE [LARGE SCALE GENOMIC DNA]</scope>
</reference>
<dbReference type="PANTHER" id="PTHR34007:SF1">
    <property type="entry name" value="AEROLYSIN-LIKE PROTEIN-RELATED"/>
    <property type="match status" value="1"/>
</dbReference>
<feature type="domain" description="Aerolysin-like C-terminal" evidence="4">
    <location>
        <begin position="205"/>
        <end position="560"/>
    </location>
</feature>
<dbReference type="PANTHER" id="PTHR34007">
    <property type="entry name" value="AEROLYSIN-LIKE PROTEIN-RELATED"/>
    <property type="match status" value="1"/>
</dbReference>
<evidence type="ECO:0000256" key="2">
    <source>
        <dbReference type="ARBA" id="ARBA00023157"/>
    </source>
</evidence>
<keyword evidence="2" id="KW-1015">Disulfide bond</keyword>
<evidence type="ECO:0000313" key="6">
    <source>
        <dbReference type="Proteomes" id="UP001497497"/>
    </source>
</evidence>
<evidence type="ECO:0000256" key="1">
    <source>
        <dbReference type="ARBA" id="ARBA00009831"/>
    </source>
</evidence>
<dbReference type="Proteomes" id="UP001497497">
    <property type="component" value="Unassembled WGS sequence"/>
</dbReference>
<keyword evidence="3" id="KW-0732">Signal</keyword>
<evidence type="ECO:0000313" key="5">
    <source>
        <dbReference type="EMBL" id="CAL1537898.1"/>
    </source>
</evidence>
<dbReference type="InterPro" id="IPR053280">
    <property type="entry name" value="Aerolysin-like_pore-former"/>
</dbReference>
<organism evidence="5 6">
    <name type="scientific">Lymnaea stagnalis</name>
    <name type="common">Great pond snail</name>
    <name type="synonym">Helix stagnalis</name>
    <dbReference type="NCBI Taxonomy" id="6523"/>
    <lineage>
        <taxon>Eukaryota</taxon>
        <taxon>Metazoa</taxon>
        <taxon>Spiralia</taxon>
        <taxon>Lophotrochozoa</taxon>
        <taxon>Mollusca</taxon>
        <taxon>Gastropoda</taxon>
        <taxon>Heterobranchia</taxon>
        <taxon>Euthyneura</taxon>
        <taxon>Panpulmonata</taxon>
        <taxon>Hygrophila</taxon>
        <taxon>Lymnaeoidea</taxon>
        <taxon>Lymnaeidae</taxon>
        <taxon>Lymnaea</taxon>
    </lineage>
</organism>
<evidence type="ECO:0000259" key="4">
    <source>
        <dbReference type="SMART" id="SM00999"/>
    </source>
</evidence>
<proteinExistence type="inferred from homology"/>
<dbReference type="Pfam" id="PF01117">
    <property type="entry name" value="Aerolysin"/>
    <property type="match status" value="1"/>
</dbReference>
<feature type="signal peptide" evidence="3">
    <location>
        <begin position="1"/>
        <end position="30"/>
    </location>
</feature>
<dbReference type="SMART" id="SM00999">
    <property type="entry name" value="Aerolysin"/>
    <property type="match status" value="1"/>
</dbReference>